<evidence type="ECO:0000256" key="5">
    <source>
        <dbReference type="SAM" id="MobiDB-lite"/>
    </source>
</evidence>
<evidence type="ECO:0000256" key="2">
    <source>
        <dbReference type="ARBA" id="ARBA00022801"/>
    </source>
</evidence>
<dbReference type="InterPro" id="IPR004134">
    <property type="entry name" value="Peptidase_C1B"/>
</dbReference>
<dbReference type="Gene3D" id="3.90.70.10">
    <property type="entry name" value="Cysteine proteinases"/>
    <property type="match status" value="2"/>
</dbReference>
<dbReference type="PIRSF" id="PIRSF005700">
    <property type="entry name" value="PepC"/>
    <property type="match status" value="1"/>
</dbReference>
<reference evidence="6 7" key="1">
    <citation type="journal article" date="2015" name="Genome Announc.">
        <title>Expanding the biotechnology potential of lactobacilli through comparative genomics of 213 strains and associated genera.</title>
        <authorList>
            <person name="Sun Z."/>
            <person name="Harris H.M."/>
            <person name="McCann A."/>
            <person name="Guo C."/>
            <person name="Argimon S."/>
            <person name="Zhang W."/>
            <person name="Yang X."/>
            <person name="Jeffery I.B."/>
            <person name="Cooney J.C."/>
            <person name="Kagawa T.F."/>
            <person name="Liu W."/>
            <person name="Song Y."/>
            <person name="Salvetti E."/>
            <person name="Wrobel A."/>
            <person name="Rasinkangas P."/>
            <person name="Parkhill J."/>
            <person name="Rea M.C."/>
            <person name="O'Sullivan O."/>
            <person name="Ritari J."/>
            <person name="Douillard F.P."/>
            <person name="Paul Ross R."/>
            <person name="Yang R."/>
            <person name="Briner A.E."/>
            <person name="Felis G.E."/>
            <person name="de Vos W.M."/>
            <person name="Barrangou R."/>
            <person name="Klaenhammer T.R."/>
            <person name="Caufield P.W."/>
            <person name="Cui Y."/>
            <person name="Zhang H."/>
            <person name="O'Toole P.W."/>
        </authorList>
    </citation>
    <scope>NUCLEOTIDE SEQUENCE [LARGE SCALE GENOMIC DNA]</scope>
    <source>
        <strain evidence="6 7">DSM 7090</strain>
    </source>
</reference>
<proteinExistence type="inferred from homology"/>
<evidence type="ECO:0000256" key="4">
    <source>
        <dbReference type="PIRNR" id="PIRNR005700"/>
    </source>
</evidence>
<keyword evidence="3 4" id="KW-0788">Thiol protease</keyword>
<keyword evidence="1 4" id="KW-0645">Protease</keyword>
<protein>
    <recommendedName>
        <fullName evidence="4">Aminopeptidase</fullName>
    </recommendedName>
</protein>
<dbReference type="PANTHER" id="PTHR10363:SF2">
    <property type="entry name" value="BLEOMYCIN HYDROLASE"/>
    <property type="match status" value="1"/>
</dbReference>
<dbReference type="RefSeq" id="WP_003148323.1">
    <property type="nucleotide sequence ID" value="NZ_JQCP01000001.1"/>
</dbReference>
<dbReference type="Pfam" id="PF03051">
    <property type="entry name" value="Peptidase_C1_2"/>
    <property type="match status" value="2"/>
</dbReference>
<dbReference type="GeneID" id="84904187"/>
<keyword evidence="7" id="KW-1185">Reference proteome</keyword>
<dbReference type="EMBL" id="JQCP01000001">
    <property type="protein sequence ID" value="KRO02988.1"/>
    <property type="molecule type" value="Genomic_DNA"/>
</dbReference>
<dbReference type="PROSITE" id="PS00139">
    <property type="entry name" value="THIOL_PROTEASE_CYS"/>
    <property type="match status" value="1"/>
</dbReference>
<sequence length="504" mass="56765">MAEATIDPKWAAKQQRAFGKDRANRIARNSVTSMDVMAAARDVTAMRSYTDTYGISIPKTGDITNQRQSGRCWMFSAFNVLRQEAIKFLDVDTFEFSQAYGMFYDKLEKVNSTLEYIIETTNKPADDRLVQTLLTEGIGDGGYYPFAMNLVKKYGLVPKSAMPETACSKNSDQMDARIDRLFRKDAALLRKAAANGATLDELHATKQKMLGDFYKILSVCLGEPPIKFDFELKVGKNCKADAKKLSSIEPSEKADDADSAKESRKKNTADKKDETDEKDEKGSQILRDFGITPLQFVERYCNINPENFVALVSIPGTQFPYGKVYRVKHVDSVLGGLKTRCLNVEPEVLEAATIASLKAGHPVAMACDVMQEFPRRIQDFNYVLSTDTVDFNGLFGVDFDMDRTSMIDHYETYLTHAMTFQGVELDKDGKAKQWRIENSWGKDAGKDGYLIMSADWFRLYGGESDVRREYVSKELLELWDDESKDVEVELWSGMGRALGGRGRN</sequence>
<comment type="caution">
    <text evidence="6">The sequence shown here is derived from an EMBL/GenBank/DDBJ whole genome shotgun (WGS) entry which is preliminary data.</text>
</comment>
<gene>
    <name evidence="6" type="ORF">IV60_GL000162</name>
</gene>
<feature type="region of interest" description="Disordered" evidence="5">
    <location>
        <begin position="245"/>
        <end position="281"/>
    </location>
</feature>
<keyword evidence="4 6" id="KW-0031">Aminopeptidase</keyword>
<evidence type="ECO:0000256" key="1">
    <source>
        <dbReference type="ARBA" id="ARBA00022670"/>
    </source>
</evidence>
<evidence type="ECO:0000256" key="3">
    <source>
        <dbReference type="ARBA" id="ARBA00022807"/>
    </source>
</evidence>
<dbReference type="InterPro" id="IPR000169">
    <property type="entry name" value="Pept_cys_AS"/>
</dbReference>
<comment type="similarity">
    <text evidence="4">Belongs to the peptidase C1 family.</text>
</comment>
<organism evidence="6 7">
    <name type="scientific">Lancefieldella rimae</name>
    <dbReference type="NCBI Taxonomy" id="1383"/>
    <lineage>
        <taxon>Bacteria</taxon>
        <taxon>Bacillati</taxon>
        <taxon>Actinomycetota</taxon>
        <taxon>Coriobacteriia</taxon>
        <taxon>Coriobacteriales</taxon>
        <taxon>Atopobiaceae</taxon>
        <taxon>Lancefieldella</taxon>
    </lineage>
</organism>
<dbReference type="PANTHER" id="PTHR10363">
    <property type="entry name" value="BLEOMYCIN HYDROLASE"/>
    <property type="match status" value="1"/>
</dbReference>
<name>A0ABR5Q4N9_9ACTN</name>
<dbReference type="GO" id="GO:0004177">
    <property type="term" value="F:aminopeptidase activity"/>
    <property type="evidence" value="ECO:0007669"/>
    <property type="project" value="UniProtKB-KW"/>
</dbReference>
<evidence type="ECO:0000313" key="6">
    <source>
        <dbReference type="EMBL" id="KRO02988.1"/>
    </source>
</evidence>
<keyword evidence="2 4" id="KW-0378">Hydrolase</keyword>
<dbReference type="Proteomes" id="UP000051927">
    <property type="component" value="Unassembled WGS sequence"/>
</dbReference>
<dbReference type="InterPro" id="IPR038765">
    <property type="entry name" value="Papain-like_cys_pep_sf"/>
</dbReference>
<evidence type="ECO:0000313" key="7">
    <source>
        <dbReference type="Proteomes" id="UP000051927"/>
    </source>
</evidence>
<accession>A0ABR5Q4N9</accession>
<dbReference type="SUPFAM" id="SSF54001">
    <property type="entry name" value="Cysteine proteinases"/>
    <property type="match status" value="1"/>
</dbReference>